<dbReference type="Gene3D" id="3.20.20.60">
    <property type="entry name" value="Phosphoenolpyruvate-binding domains"/>
    <property type="match status" value="1"/>
</dbReference>
<dbReference type="InterPro" id="IPR050251">
    <property type="entry name" value="HpcH-HpaI_aldolase"/>
</dbReference>
<accession>A0A6J6BUE1</accession>
<evidence type="ECO:0000259" key="4">
    <source>
        <dbReference type="Pfam" id="PF03328"/>
    </source>
</evidence>
<dbReference type="GO" id="GO:0005737">
    <property type="term" value="C:cytoplasm"/>
    <property type="evidence" value="ECO:0007669"/>
    <property type="project" value="TreeGrafter"/>
</dbReference>
<dbReference type="AlphaFoldDB" id="A0A6J6BUE1"/>
<dbReference type="GO" id="GO:0046872">
    <property type="term" value="F:metal ion binding"/>
    <property type="evidence" value="ECO:0007669"/>
    <property type="project" value="UniProtKB-KW"/>
</dbReference>
<dbReference type="InterPro" id="IPR005000">
    <property type="entry name" value="Aldolase/citrate-lyase_domain"/>
</dbReference>
<dbReference type="GO" id="GO:0016832">
    <property type="term" value="F:aldehyde-lyase activity"/>
    <property type="evidence" value="ECO:0007669"/>
    <property type="project" value="TreeGrafter"/>
</dbReference>
<keyword evidence="3" id="KW-0456">Lyase</keyword>
<proteinExistence type="inferred from homology"/>
<dbReference type="InterPro" id="IPR015813">
    <property type="entry name" value="Pyrv/PenolPyrv_kinase-like_dom"/>
</dbReference>
<comment type="similarity">
    <text evidence="1">Belongs to the HpcH/HpaI aldolase family.</text>
</comment>
<organism evidence="5">
    <name type="scientific">freshwater metagenome</name>
    <dbReference type="NCBI Taxonomy" id="449393"/>
    <lineage>
        <taxon>unclassified sequences</taxon>
        <taxon>metagenomes</taxon>
        <taxon>ecological metagenomes</taxon>
    </lineage>
</organism>
<reference evidence="5" key="1">
    <citation type="submission" date="2020-05" db="EMBL/GenBank/DDBJ databases">
        <authorList>
            <person name="Chiriac C."/>
            <person name="Salcher M."/>
            <person name="Ghai R."/>
            <person name="Kavagutti S V."/>
        </authorList>
    </citation>
    <scope>NUCLEOTIDE SEQUENCE</scope>
</reference>
<keyword evidence="2" id="KW-0479">Metal-binding</keyword>
<dbReference type="SUPFAM" id="SSF51621">
    <property type="entry name" value="Phosphoenolpyruvate/pyruvate domain"/>
    <property type="match status" value="1"/>
</dbReference>
<protein>
    <submittedName>
        <fullName evidence="5">Unannotated protein</fullName>
    </submittedName>
</protein>
<evidence type="ECO:0000256" key="2">
    <source>
        <dbReference type="ARBA" id="ARBA00022723"/>
    </source>
</evidence>
<dbReference type="EMBL" id="CAEZSR010000008">
    <property type="protein sequence ID" value="CAB4542751.1"/>
    <property type="molecule type" value="Genomic_DNA"/>
</dbReference>
<dbReference type="Pfam" id="PF03328">
    <property type="entry name" value="HpcH_HpaI"/>
    <property type="match status" value="1"/>
</dbReference>
<dbReference type="PANTHER" id="PTHR30502:SF0">
    <property type="entry name" value="PHOSPHOENOLPYRUVATE CARBOXYLASE FAMILY PROTEIN"/>
    <property type="match status" value="1"/>
</dbReference>
<evidence type="ECO:0000256" key="1">
    <source>
        <dbReference type="ARBA" id="ARBA00005568"/>
    </source>
</evidence>
<sequence length="248" mass="25805">MNHQLKLAAADGVALGAWMFLREPVLAEAASKGGYDYVCIDLQHGLCGFEHMDAHLAAVCLGGAAPIVRVPWNESWMIGRALDAGALGVIVPMVNSAAEAARAVAACRYAPAGERSFGPIGAMARHQGYVRSANADVMCIVMIETVQAVEQVEEIVAVPGVDAVYVGPSDLSLTMGLPPASDQQDPAFHAALARIVAACDRHGVIPGIHATAALATARREAGFRMITVGYDHAPVMAALAADLQTARG</sequence>
<evidence type="ECO:0000313" key="5">
    <source>
        <dbReference type="EMBL" id="CAB4542751.1"/>
    </source>
</evidence>
<gene>
    <name evidence="5" type="ORF">UFOPK1493_00425</name>
</gene>
<feature type="domain" description="HpcH/HpaI aldolase/citrate lyase" evidence="4">
    <location>
        <begin position="16"/>
        <end position="234"/>
    </location>
</feature>
<dbReference type="PANTHER" id="PTHR30502">
    <property type="entry name" value="2-KETO-3-DEOXY-L-RHAMNONATE ALDOLASE"/>
    <property type="match status" value="1"/>
</dbReference>
<name>A0A6J6BUE1_9ZZZZ</name>
<dbReference type="InterPro" id="IPR040442">
    <property type="entry name" value="Pyrv_kinase-like_dom_sf"/>
</dbReference>
<evidence type="ECO:0000256" key="3">
    <source>
        <dbReference type="ARBA" id="ARBA00023239"/>
    </source>
</evidence>